<reference evidence="2 3" key="1">
    <citation type="submission" date="2019-01" db="EMBL/GenBank/DDBJ databases">
        <title>Draft genome sequence of Psathyrella aberdarensis IHI B618.</title>
        <authorList>
            <person name="Buettner E."/>
            <person name="Kellner H."/>
        </authorList>
    </citation>
    <scope>NUCLEOTIDE SEQUENCE [LARGE SCALE GENOMIC DNA]</scope>
    <source>
        <strain evidence="2 3">IHI B618</strain>
    </source>
</reference>
<keyword evidence="1" id="KW-0812">Transmembrane</keyword>
<keyword evidence="3" id="KW-1185">Reference proteome</keyword>
<feature type="transmembrane region" description="Helical" evidence="1">
    <location>
        <begin position="108"/>
        <end position="130"/>
    </location>
</feature>
<gene>
    <name evidence="2" type="ORF">EST38_g9244</name>
</gene>
<keyword evidence="1" id="KW-1133">Transmembrane helix</keyword>
<evidence type="ECO:0000313" key="3">
    <source>
        <dbReference type="Proteomes" id="UP000290288"/>
    </source>
</evidence>
<feature type="transmembrane region" description="Helical" evidence="1">
    <location>
        <begin position="37"/>
        <end position="57"/>
    </location>
</feature>
<name>A0A4Q2DAE5_9AGAR</name>
<sequence>MAYSFQPYINYLGVHLVLTGFFSLFPSLLVPKILDTFLFPLDSLLRAISVTGTIALFDHPNLSPAFRSMNTAFGHLLLGALASASGGISLATFSLFSPEWRFSTPPILNAGLWSSADVWGGALAALLFGASTHSQIFTLPTLDPSELGRAYFPLNLVPGGLLKLFFQSSLSSSSKSSDFHLLASSPVSIQHGKALAAIALMTVFGSRVLYTHWLPRTPQLEPRKPKAKATNKQ</sequence>
<feature type="transmembrane region" description="Helical" evidence="1">
    <location>
        <begin position="77"/>
        <end position="96"/>
    </location>
</feature>
<comment type="caution">
    <text evidence="2">The sequence shown here is derived from an EMBL/GenBank/DDBJ whole genome shotgun (WGS) entry which is preliminary data.</text>
</comment>
<evidence type="ECO:0000256" key="1">
    <source>
        <dbReference type="SAM" id="Phobius"/>
    </source>
</evidence>
<protein>
    <submittedName>
        <fullName evidence="2">Uncharacterized protein</fullName>
    </submittedName>
</protein>
<accession>A0A4Q2DAE5</accession>
<dbReference type="AlphaFoldDB" id="A0A4Q2DAE5"/>
<dbReference type="EMBL" id="SDEE01000420">
    <property type="protein sequence ID" value="RXW16610.1"/>
    <property type="molecule type" value="Genomic_DNA"/>
</dbReference>
<dbReference type="Proteomes" id="UP000290288">
    <property type="component" value="Unassembled WGS sequence"/>
</dbReference>
<proteinExistence type="predicted"/>
<dbReference type="STRING" id="2316362.A0A4Q2DAE5"/>
<evidence type="ECO:0000313" key="2">
    <source>
        <dbReference type="EMBL" id="RXW16610.1"/>
    </source>
</evidence>
<keyword evidence="1" id="KW-0472">Membrane</keyword>
<feature type="transmembrane region" description="Helical" evidence="1">
    <location>
        <begin position="12"/>
        <end position="30"/>
    </location>
</feature>
<dbReference type="OrthoDB" id="2520628at2759"/>
<organism evidence="2 3">
    <name type="scientific">Candolleomyces aberdarensis</name>
    <dbReference type="NCBI Taxonomy" id="2316362"/>
    <lineage>
        <taxon>Eukaryota</taxon>
        <taxon>Fungi</taxon>
        <taxon>Dikarya</taxon>
        <taxon>Basidiomycota</taxon>
        <taxon>Agaricomycotina</taxon>
        <taxon>Agaricomycetes</taxon>
        <taxon>Agaricomycetidae</taxon>
        <taxon>Agaricales</taxon>
        <taxon>Agaricineae</taxon>
        <taxon>Psathyrellaceae</taxon>
        <taxon>Candolleomyces</taxon>
    </lineage>
</organism>